<reference evidence="3 4" key="1">
    <citation type="submission" date="2019-08" db="EMBL/GenBank/DDBJ databases">
        <title>Deep-cultivation of Planctomycetes and their phenomic and genomic characterization uncovers novel biology.</title>
        <authorList>
            <person name="Wiegand S."/>
            <person name="Jogler M."/>
            <person name="Boedeker C."/>
            <person name="Pinto D."/>
            <person name="Vollmers J."/>
            <person name="Rivas-Marin E."/>
            <person name="Kohn T."/>
            <person name="Peeters S.H."/>
            <person name="Heuer A."/>
            <person name="Rast P."/>
            <person name="Oberbeckmann S."/>
            <person name="Bunk B."/>
            <person name="Jeske O."/>
            <person name="Meyerdierks A."/>
            <person name="Storesund J.E."/>
            <person name="Kallscheuer N."/>
            <person name="Luecker S."/>
            <person name="Lage O.M."/>
            <person name="Pohl T."/>
            <person name="Merkel B.J."/>
            <person name="Hornburger P."/>
            <person name="Mueller R.-W."/>
            <person name="Bruemmer F."/>
            <person name="Labrenz M."/>
            <person name="Spormann A.M."/>
            <person name="Op den Camp H."/>
            <person name="Overmann J."/>
            <person name="Amann R."/>
            <person name="Jetten M.S.M."/>
            <person name="Mascher T."/>
            <person name="Medema M.H."/>
            <person name="Devos D.P."/>
            <person name="Kaster A.-K."/>
            <person name="Ovreas L."/>
            <person name="Rohde M."/>
            <person name="Galperin M.Y."/>
            <person name="Jogler C."/>
        </authorList>
    </citation>
    <scope>NUCLEOTIDE SEQUENCE [LARGE SCALE GENOMIC DNA]</scope>
    <source>
        <strain evidence="3 4">OJF2</strain>
    </source>
</reference>
<dbReference type="Gene3D" id="3.40.50.1820">
    <property type="entry name" value="alpha/beta hydrolase"/>
    <property type="match status" value="1"/>
</dbReference>
<dbReference type="GO" id="GO:0106435">
    <property type="term" value="F:carboxylesterase activity"/>
    <property type="evidence" value="ECO:0007669"/>
    <property type="project" value="UniProtKB-EC"/>
</dbReference>
<keyword evidence="1" id="KW-0732">Signal</keyword>
<sequence length="261" mass="29059">MTNDRLNAPPSASTSVGSALVETRFIPRQYEPNYAYPLLVLLHARGGDEDQLVRAMPALSWRNYVALGLRGPEVVTRRDRPAGFGWGRDFESEDRTGLRARPQRPEAEVVRRALFDPDHDELGRLEEGIFGGIRTTRSLLHVHSERIFLVGVGEGAALAYRLGLSFPDRFAGVVAINGWLPPGFRPLAWVKSCRELPILVVHGAWNTRHPIAGVRRDVATLRSGGLRVAFQSYPCTHRLNSQMLGDVDTWLMNRCTSQAGL</sequence>
<feature type="domain" description="Phospholipase/carboxylesterase/thioesterase" evidence="2">
    <location>
        <begin position="142"/>
        <end position="251"/>
    </location>
</feature>
<accession>A0A5B9VZT1</accession>
<dbReference type="Pfam" id="PF02230">
    <property type="entry name" value="Abhydrolase_2"/>
    <property type="match status" value="1"/>
</dbReference>
<dbReference type="PANTHER" id="PTHR43037:SF1">
    <property type="entry name" value="BLL1128 PROTEIN"/>
    <property type="match status" value="1"/>
</dbReference>
<evidence type="ECO:0000313" key="4">
    <source>
        <dbReference type="Proteomes" id="UP000324233"/>
    </source>
</evidence>
<evidence type="ECO:0000313" key="3">
    <source>
        <dbReference type="EMBL" id="QEH33491.1"/>
    </source>
</evidence>
<keyword evidence="4" id="KW-1185">Reference proteome</keyword>
<dbReference type="InterPro" id="IPR050955">
    <property type="entry name" value="Plant_Biomass_Hydrol_Est"/>
</dbReference>
<dbReference type="AlphaFoldDB" id="A0A5B9VZT1"/>
<organism evidence="3 4">
    <name type="scientific">Aquisphaera giovannonii</name>
    <dbReference type="NCBI Taxonomy" id="406548"/>
    <lineage>
        <taxon>Bacteria</taxon>
        <taxon>Pseudomonadati</taxon>
        <taxon>Planctomycetota</taxon>
        <taxon>Planctomycetia</taxon>
        <taxon>Isosphaerales</taxon>
        <taxon>Isosphaeraceae</taxon>
        <taxon>Aquisphaera</taxon>
    </lineage>
</organism>
<dbReference type="OrthoDB" id="270827at2"/>
<dbReference type="InterPro" id="IPR003140">
    <property type="entry name" value="PLipase/COase/thioEstase"/>
</dbReference>
<protein>
    <submittedName>
        <fullName evidence="3">Carboxylesterase 2</fullName>
        <ecNumber evidence="3">3.1.1.1</ecNumber>
    </submittedName>
</protein>
<name>A0A5B9VZT1_9BACT</name>
<dbReference type="Proteomes" id="UP000324233">
    <property type="component" value="Chromosome"/>
</dbReference>
<dbReference type="KEGG" id="agv:OJF2_19930"/>
<evidence type="ECO:0000256" key="1">
    <source>
        <dbReference type="ARBA" id="ARBA00022729"/>
    </source>
</evidence>
<dbReference type="PANTHER" id="PTHR43037">
    <property type="entry name" value="UNNAMED PRODUCT-RELATED"/>
    <property type="match status" value="1"/>
</dbReference>
<dbReference type="SUPFAM" id="SSF53474">
    <property type="entry name" value="alpha/beta-Hydrolases"/>
    <property type="match status" value="1"/>
</dbReference>
<gene>
    <name evidence="3" type="primary">estB_2</name>
    <name evidence="3" type="ORF">OJF2_19930</name>
</gene>
<dbReference type="EMBL" id="CP042997">
    <property type="protein sequence ID" value="QEH33491.1"/>
    <property type="molecule type" value="Genomic_DNA"/>
</dbReference>
<keyword evidence="3" id="KW-0378">Hydrolase</keyword>
<dbReference type="InterPro" id="IPR029058">
    <property type="entry name" value="AB_hydrolase_fold"/>
</dbReference>
<dbReference type="EC" id="3.1.1.1" evidence="3"/>
<evidence type="ECO:0000259" key="2">
    <source>
        <dbReference type="Pfam" id="PF02230"/>
    </source>
</evidence>
<proteinExistence type="predicted"/>